<keyword evidence="3" id="KW-0274">FAD</keyword>
<proteinExistence type="predicted"/>
<comment type="cofactor">
    <cofactor evidence="1">
        <name>FAD</name>
        <dbReference type="ChEBI" id="CHEBI:57692"/>
    </cofactor>
</comment>
<dbReference type="Gene3D" id="3.40.30.120">
    <property type="match status" value="1"/>
</dbReference>
<dbReference type="Gene3D" id="3.30.70.2450">
    <property type="match status" value="1"/>
</dbReference>
<gene>
    <name evidence="5" type="ORF">ACFOYY_27270</name>
</gene>
<evidence type="ECO:0000256" key="1">
    <source>
        <dbReference type="ARBA" id="ARBA00001974"/>
    </source>
</evidence>
<dbReference type="PROSITE" id="PS51257">
    <property type="entry name" value="PROKAR_LIPOPROTEIN"/>
    <property type="match status" value="1"/>
</dbReference>
<evidence type="ECO:0000259" key="4">
    <source>
        <dbReference type="Pfam" id="PF01494"/>
    </source>
</evidence>
<dbReference type="RefSeq" id="WP_386193258.1">
    <property type="nucleotide sequence ID" value="NZ_JBHSBC010000032.1"/>
</dbReference>
<dbReference type="SUPFAM" id="SSF51905">
    <property type="entry name" value="FAD/NAD(P)-binding domain"/>
    <property type="match status" value="1"/>
</dbReference>
<dbReference type="Pfam" id="PF21274">
    <property type="entry name" value="Rng_hyd_C"/>
    <property type="match status" value="1"/>
</dbReference>
<dbReference type="EMBL" id="JBHSBC010000032">
    <property type="protein sequence ID" value="MFC3983860.1"/>
    <property type="molecule type" value="Genomic_DNA"/>
</dbReference>
<dbReference type="InterPro" id="IPR036188">
    <property type="entry name" value="FAD/NAD-bd_sf"/>
</dbReference>
<name>A0ABV8F8P9_9ACTN</name>
<organism evidence="5 6">
    <name type="scientific">Streptosporangium jomthongense</name>
    <dbReference type="NCBI Taxonomy" id="1193683"/>
    <lineage>
        <taxon>Bacteria</taxon>
        <taxon>Bacillati</taxon>
        <taxon>Actinomycetota</taxon>
        <taxon>Actinomycetes</taxon>
        <taxon>Streptosporangiales</taxon>
        <taxon>Streptosporangiaceae</taxon>
        <taxon>Streptosporangium</taxon>
    </lineage>
</organism>
<comment type="caution">
    <text evidence="5">The sequence shown here is derived from an EMBL/GenBank/DDBJ whole genome shotgun (WGS) entry which is preliminary data.</text>
</comment>
<keyword evidence="5" id="KW-0503">Monooxygenase</keyword>
<dbReference type="PANTHER" id="PTHR43004">
    <property type="entry name" value="TRK SYSTEM POTASSIUM UPTAKE PROTEIN"/>
    <property type="match status" value="1"/>
</dbReference>
<keyword evidence="2" id="KW-0285">Flavoprotein</keyword>
<sequence length="495" mass="53715">MEKTDVVVVGGGPTGLMLACELRLAGVEVVVLDRLAERGRESRAGGIHARTMEVLDQRGLLGGFLDVGRRLQAGHFSALPLDFSGLATRYPFLLMVLQTTIERLLEERAAQLGVRVRWSSGVTDLRQDATGVEVETEGGGRLRASYLVGCDGGRSTVRKLAGIGFPGTPATMTALLGDVSLADPPKEVIFQERREHGSFTVLPFDQDWYRVMTNEYDHVADRDAPVTFETLRETLVRIAGTDYGMHDPRWVSRYGDAARQAERYREGRVLLAGDAAHIHFPAGGQGLNTGVQDAFNLGWKLALVVDGTAPEELLDSYHAERHPVAEEVLRNTRAQTVLGRPGEQMTALRETFGRLIEVDEVNRLLSGMITALDVRYPLGGDHPLLGRRVPDLDLLTPDGPVRLYGLLHTARPVLLDLGQAGEAGEVVKGWDGRVDLVEAGCAERVWTVPGAGEVPAPRALLVRPDGHVAWVAGASSEGEKAALRAALTTWFGPAR</sequence>
<accession>A0ABV8F8P9</accession>
<keyword evidence="6" id="KW-1185">Reference proteome</keyword>
<evidence type="ECO:0000256" key="2">
    <source>
        <dbReference type="ARBA" id="ARBA00022630"/>
    </source>
</evidence>
<dbReference type="Gene3D" id="3.50.50.60">
    <property type="entry name" value="FAD/NAD(P)-binding domain"/>
    <property type="match status" value="1"/>
</dbReference>
<protein>
    <submittedName>
        <fullName evidence="5">FAD-dependent monooxygenase</fullName>
    </submittedName>
</protein>
<evidence type="ECO:0000313" key="5">
    <source>
        <dbReference type="EMBL" id="MFC3983860.1"/>
    </source>
</evidence>
<dbReference type="PANTHER" id="PTHR43004:SF19">
    <property type="entry name" value="BINDING MONOOXYGENASE, PUTATIVE (JCVI)-RELATED"/>
    <property type="match status" value="1"/>
</dbReference>
<keyword evidence="5" id="KW-0560">Oxidoreductase</keyword>
<dbReference type="Pfam" id="PF01494">
    <property type="entry name" value="FAD_binding_3"/>
    <property type="match status" value="1"/>
</dbReference>
<reference evidence="6" key="1">
    <citation type="journal article" date="2019" name="Int. J. Syst. Evol. Microbiol.">
        <title>The Global Catalogue of Microorganisms (GCM) 10K type strain sequencing project: providing services to taxonomists for standard genome sequencing and annotation.</title>
        <authorList>
            <consortium name="The Broad Institute Genomics Platform"/>
            <consortium name="The Broad Institute Genome Sequencing Center for Infectious Disease"/>
            <person name="Wu L."/>
            <person name="Ma J."/>
        </authorList>
    </citation>
    <scope>NUCLEOTIDE SEQUENCE [LARGE SCALE GENOMIC DNA]</scope>
    <source>
        <strain evidence="6">TBRC 7912</strain>
    </source>
</reference>
<evidence type="ECO:0000256" key="3">
    <source>
        <dbReference type="ARBA" id="ARBA00022827"/>
    </source>
</evidence>
<evidence type="ECO:0000313" key="6">
    <source>
        <dbReference type="Proteomes" id="UP001595698"/>
    </source>
</evidence>
<dbReference type="Proteomes" id="UP001595698">
    <property type="component" value="Unassembled WGS sequence"/>
</dbReference>
<dbReference type="InterPro" id="IPR050641">
    <property type="entry name" value="RIFMO-like"/>
</dbReference>
<dbReference type="InterPro" id="IPR002938">
    <property type="entry name" value="FAD-bd"/>
</dbReference>
<dbReference type="GO" id="GO:0004497">
    <property type="term" value="F:monooxygenase activity"/>
    <property type="evidence" value="ECO:0007669"/>
    <property type="project" value="UniProtKB-KW"/>
</dbReference>
<dbReference type="PRINTS" id="PR00420">
    <property type="entry name" value="RNGMNOXGNASE"/>
</dbReference>
<feature type="domain" description="FAD-binding" evidence="4">
    <location>
        <begin position="3"/>
        <end position="332"/>
    </location>
</feature>